<accession>A0A498SJP5</accession>
<evidence type="ECO:0000256" key="6">
    <source>
        <dbReference type="ARBA" id="ARBA00023242"/>
    </source>
</evidence>
<keyword evidence="10" id="KW-1185">Reference proteome</keyword>
<dbReference type="Gene3D" id="1.20.5.170">
    <property type="match status" value="1"/>
</dbReference>
<feature type="non-terminal residue" evidence="9">
    <location>
        <position position="1"/>
    </location>
</feature>
<dbReference type="EMBL" id="UPTC01002762">
    <property type="protein sequence ID" value="VBB33844.1"/>
    <property type="molecule type" value="Genomic_DNA"/>
</dbReference>
<dbReference type="PANTHER" id="PTHR13044">
    <property type="entry name" value="ACTIVATING TRANSCRIPTION FACTOR ATF 4/5"/>
    <property type="match status" value="1"/>
</dbReference>
<dbReference type="PROSITE" id="PS00036">
    <property type="entry name" value="BZIP_BASIC"/>
    <property type="match status" value="1"/>
</dbReference>
<evidence type="ECO:0000256" key="7">
    <source>
        <dbReference type="SAM" id="Coils"/>
    </source>
</evidence>
<evidence type="ECO:0000259" key="8">
    <source>
        <dbReference type="PROSITE" id="PS50217"/>
    </source>
</evidence>
<protein>
    <recommendedName>
        <fullName evidence="8">BZIP domain-containing protein</fullName>
    </recommendedName>
</protein>
<evidence type="ECO:0000313" key="10">
    <source>
        <dbReference type="Proteomes" id="UP000276991"/>
    </source>
</evidence>
<dbReference type="SUPFAM" id="SSF57959">
    <property type="entry name" value="Leucine zipper domain"/>
    <property type="match status" value="1"/>
</dbReference>
<evidence type="ECO:0000256" key="5">
    <source>
        <dbReference type="ARBA" id="ARBA00023163"/>
    </source>
</evidence>
<evidence type="ECO:0000256" key="3">
    <source>
        <dbReference type="ARBA" id="ARBA00023015"/>
    </source>
</evidence>
<evidence type="ECO:0000256" key="2">
    <source>
        <dbReference type="ARBA" id="ARBA00007163"/>
    </source>
</evidence>
<dbReference type="GO" id="GO:0000977">
    <property type="term" value="F:RNA polymerase II transcription regulatory region sequence-specific DNA binding"/>
    <property type="evidence" value="ECO:0007669"/>
    <property type="project" value="TreeGrafter"/>
</dbReference>
<feature type="domain" description="BZIP" evidence="8">
    <location>
        <begin position="167"/>
        <end position="230"/>
    </location>
</feature>
<dbReference type="OrthoDB" id="5848156at2759"/>
<dbReference type="Proteomes" id="UP000276991">
    <property type="component" value="Unassembled WGS sequence"/>
</dbReference>
<keyword evidence="3" id="KW-0805">Transcription regulation</keyword>
<keyword evidence="7" id="KW-0175">Coiled coil</keyword>
<evidence type="ECO:0000256" key="1">
    <source>
        <dbReference type="ARBA" id="ARBA00004123"/>
    </source>
</evidence>
<dbReference type="PANTHER" id="PTHR13044:SF40">
    <property type="entry name" value="TRANSCRIPTION FACTOR ZIP-3"/>
    <property type="match status" value="1"/>
</dbReference>
<dbReference type="InterPro" id="IPR046347">
    <property type="entry name" value="bZIP_sf"/>
</dbReference>
<organism evidence="9 10">
    <name type="scientific">Acanthocheilonema viteae</name>
    <name type="common">Filarial nematode worm</name>
    <name type="synonym">Dipetalonema viteae</name>
    <dbReference type="NCBI Taxonomy" id="6277"/>
    <lineage>
        <taxon>Eukaryota</taxon>
        <taxon>Metazoa</taxon>
        <taxon>Ecdysozoa</taxon>
        <taxon>Nematoda</taxon>
        <taxon>Chromadorea</taxon>
        <taxon>Rhabditida</taxon>
        <taxon>Spirurina</taxon>
        <taxon>Spiruromorpha</taxon>
        <taxon>Filarioidea</taxon>
        <taxon>Onchocercidae</taxon>
        <taxon>Acanthocheilonema</taxon>
    </lineage>
</organism>
<sequence length="241" mass="27067">QDGSSTCSWFTRMTNPFDADDLPKRSIFSSIPGFGCKVKNEGRVGSVKDDVSGSASSINNNSTPALSDLTPYNRKYRTKQEIYNEIVCECAELEKNKVPSVLNSTEMRSVGCSTNELVGTTNPCGPEPRLSAEQSNNKAIQDLVQLLVAAVKESGILNDQNGTNSPEDILKRKRLQNKKAAIRYRKRQKELREEAEMELTILVNKNNELKNEIKRMQAEIDQLKARVLNRTSEEVHSFRKI</sequence>
<comment type="subcellular location">
    <subcellularLocation>
        <location evidence="1">Nucleus</location>
    </subcellularLocation>
</comment>
<feature type="coiled-coil region" evidence="7">
    <location>
        <begin position="185"/>
        <end position="233"/>
    </location>
</feature>
<keyword evidence="6" id="KW-0539">Nucleus</keyword>
<proteinExistence type="inferred from homology"/>
<dbReference type="InterPro" id="IPR004827">
    <property type="entry name" value="bZIP"/>
</dbReference>
<gene>
    <name evidence="9" type="ORF">NAV_LOCUS8635</name>
</gene>
<dbReference type="PROSITE" id="PS50217">
    <property type="entry name" value="BZIP"/>
    <property type="match status" value="1"/>
</dbReference>
<evidence type="ECO:0000256" key="4">
    <source>
        <dbReference type="ARBA" id="ARBA00023125"/>
    </source>
</evidence>
<comment type="similarity">
    <text evidence="2">Belongs to the bZIP family.</text>
</comment>
<dbReference type="AlphaFoldDB" id="A0A498SJP5"/>
<dbReference type="STRING" id="6277.A0A498SJP5"/>
<keyword evidence="5" id="KW-0804">Transcription</keyword>
<dbReference type="GO" id="GO:0005634">
    <property type="term" value="C:nucleus"/>
    <property type="evidence" value="ECO:0007669"/>
    <property type="project" value="UniProtKB-SubCell"/>
</dbReference>
<name>A0A498SJP5_ACAVI</name>
<dbReference type="SMART" id="SM00338">
    <property type="entry name" value="BRLZ"/>
    <property type="match status" value="1"/>
</dbReference>
<keyword evidence="4" id="KW-0238">DNA-binding</keyword>
<evidence type="ECO:0000313" key="9">
    <source>
        <dbReference type="EMBL" id="VBB33844.1"/>
    </source>
</evidence>
<dbReference type="GO" id="GO:0001228">
    <property type="term" value="F:DNA-binding transcription activator activity, RNA polymerase II-specific"/>
    <property type="evidence" value="ECO:0007669"/>
    <property type="project" value="TreeGrafter"/>
</dbReference>
<dbReference type="CDD" id="cd14692">
    <property type="entry name" value="bZIP_ATF4"/>
    <property type="match status" value="1"/>
</dbReference>
<reference evidence="9 10" key="1">
    <citation type="submission" date="2018-08" db="EMBL/GenBank/DDBJ databases">
        <authorList>
            <person name="Laetsch R D."/>
            <person name="Stevens L."/>
            <person name="Kumar S."/>
            <person name="Blaxter L. M."/>
        </authorList>
    </citation>
    <scope>NUCLEOTIDE SEQUENCE [LARGE SCALE GENOMIC DNA]</scope>
</reference>